<dbReference type="EMBL" id="FQUP01000001">
    <property type="protein sequence ID" value="SHF00507.1"/>
    <property type="molecule type" value="Genomic_DNA"/>
</dbReference>
<accession>A0A1M4Y3W5</accession>
<protein>
    <submittedName>
        <fullName evidence="1">Uncharacterized protein</fullName>
    </submittedName>
</protein>
<dbReference type="OrthoDB" id="5458608at2"/>
<dbReference type="AlphaFoldDB" id="A0A1M4Y3W5"/>
<evidence type="ECO:0000313" key="1">
    <source>
        <dbReference type="EMBL" id="SHF00507.1"/>
    </source>
</evidence>
<dbReference type="STRING" id="1122133.SAMN02745157_1418"/>
<dbReference type="Proteomes" id="UP000184485">
    <property type="component" value="Unassembled WGS sequence"/>
</dbReference>
<organism evidence="1 2">
    <name type="scientific">Kaistia soli DSM 19436</name>
    <dbReference type="NCBI Taxonomy" id="1122133"/>
    <lineage>
        <taxon>Bacteria</taxon>
        <taxon>Pseudomonadati</taxon>
        <taxon>Pseudomonadota</taxon>
        <taxon>Alphaproteobacteria</taxon>
        <taxon>Hyphomicrobiales</taxon>
        <taxon>Kaistiaceae</taxon>
        <taxon>Kaistia</taxon>
    </lineage>
</organism>
<proteinExistence type="predicted"/>
<gene>
    <name evidence="1" type="ORF">SAMN02745157_1418</name>
</gene>
<sequence>MSDEIYADGVGEITITGSIVRIDFVSLSPEERDQNNNPKAVFRQRVIMPVDAFANSMDLLQKALNGLVEAGAIRRVADMPKAPVAEIGREAASAVNASPNFN</sequence>
<dbReference type="RefSeq" id="WP_073051960.1">
    <property type="nucleotide sequence ID" value="NZ_FQUP01000001.1"/>
</dbReference>
<name>A0A1M4Y3W5_9HYPH</name>
<evidence type="ECO:0000313" key="2">
    <source>
        <dbReference type="Proteomes" id="UP000184485"/>
    </source>
</evidence>
<keyword evidence="2" id="KW-1185">Reference proteome</keyword>
<reference evidence="1 2" key="1">
    <citation type="submission" date="2016-11" db="EMBL/GenBank/DDBJ databases">
        <authorList>
            <person name="Jaros S."/>
            <person name="Januszkiewicz K."/>
            <person name="Wedrychowicz H."/>
        </authorList>
    </citation>
    <scope>NUCLEOTIDE SEQUENCE [LARGE SCALE GENOMIC DNA]</scope>
    <source>
        <strain evidence="1 2">DSM 19436</strain>
    </source>
</reference>